<dbReference type="SUPFAM" id="SSF56784">
    <property type="entry name" value="HAD-like"/>
    <property type="match status" value="1"/>
</dbReference>
<feature type="binding site" evidence="16">
    <location>
        <position position="677"/>
    </location>
    <ligand>
        <name>ATP</name>
        <dbReference type="ChEBI" id="CHEBI:30616"/>
    </ligand>
</feature>
<feature type="binding site" evidence="16">
    <location>
        <position position="956"/>
    </location>
    <ligand>
        <name>ATP</name>
        <dbReference type="ChEBI" id="CHEBI:30616"/>
    </ligand>
</feature>
<feature type="transmembrane region" description="Helical" evidence="18">
    <location>
        <begin position="356"/>
        <end position="375"/>
    </location>
</feature>
<feature type="transmembrane region" description="Helical" evidence="18">
    <location>
        <begin position="1429"/>
        <end position="1448"/>
    </location>
</feature>
<dbReference type="PROSITE" id="PS00154">
    <property type="entry name" value="ATPASE_E1_E2"/>
    <property type="match status" value="1"/>
</dbReference>
<feature type="binding site" evidence="16">
    <location>
        <position position="1208"/>
    </location>
    <ligand>
        <name>ATP</name>
        <dbReference type="ChEBI" id="CHEBI:30616"/>
    </ligand>
</feature>
<evidence type="ECO:0000256" key="8">
    <source>
        <dbReference type="ARBA" id="ARBA00022840"/>
    </source>
</evidence>
<feature type="transmembrane region" description="Helical" evidence="18">
    <location>
        <begin position="1468"/>
        <end position="1489"/>
    </location>
</feature>
<keyword evidence="4 18" id="KW-0812">Transmembrane</keyword>
<dbReference type="NCBIfam" id="TIGR01652">
    <property type="entry name" value="ATPase-Plipid"/>
    <property type="match status" value="2"/>
</dbReference>
<dbReference type="SUPFAM" id="SSF81665">
    <property type="entry name" value="Calcium ATPase, transmembrane domain M"/>
    <property type="match status" value="1"/>
</dbReference>
<dbReference type="InterPro" id="IPR032631">
    <property type="entry name" value="P-type_ATPase_N"/>
</dbReference>
<dbReference type="InterPro" id="IPR027443">
    <property type="entry name" value="IPNS-like_sf"/>
</dbReference>
<evidence type="ECO:0000256" key="1">
    <source>
        <dbReference type="ARBA" id="ARBA00001946"/>
    </source>
</evidence>
<dbReference type="Gene3D" id="3.40.50.1000">
    <property type="entry name" value="HAD superfamily/HAD-like"/>
    <property type="match status" value="2"/>
</dbReference>
<feature type="transmembrane region" description="Helical" evidence="18">
    <location>
        <begin position="1318"/>
        <end position="1338"/>
    </location>
</feature>
<feature type="transmembrane region" description="Helical" evidence="18">
    <location>
        <begin position="1396"/>
        <end position="1417"/>
    </location>
</feature>
<dbReference type="GO" id="GO:0000287">
    <property type="term" value="F:magnesium ion binding"/>
    <property type="evidence" value="ECO:0007669"/>
    <property type="project" value="UniProtKB-UniRule"/>
</dbReference>
<dbReference type="InterPro" id="IPR032630">
    <property type="entry name" value="P_typ_ATPase_c"/>
</dbReference>
<evidence type="ECO:0000256" key="10">
    <source>
        <dbReference type="ARBA" id="ARBA00022967"/>
    </source>
</evidence>
<dbReference type="SFLD" id="SFLDF00027">
    <property type="entry name" value="p-type_atpase"/>
    <property type="match status" value="1"/>
</dbReference>
<dbReference type="Pfam" id="PF03171">
    <property type="entry name" value="2OG-FeII_Oxy"/>
    <property type="match status" value="1"/>
</dbReference>
<evidence type="ECO:0000256" key="2">
    <source>
        <dbReference type="ARBA" id="ARBA00004477"/>
    </source>
</evidence>
<dbReference type="Gene3D" id="3.40.1110.10">
    <property type="entry name" value="Calcium-transporting ATPase, cytoplasmic domain N"/>
    <property type="match status" value="2"/>
</dbReference>
<evidence type="ECO:0000256" key="6">
    <source>
        <dbReference type="ARBA" id="ARBA00022741"/>
    </source>
</evidence>
<organism evidence="21 22">
    <name type="scientific">Pocillopora meandrina</name>
    <dbReference type="NCBI Taxonomy" id="46732"/>
    <lineage>
        <taxon>Eukaryota</taxon>
        <taxon>Metazoa</taxon>
        <taxon>Cnidaria</taxon>
        <taxon>Anthozoa</taxon>
        <taxon>Hexacorallia</taxon>
        <taxon>Scleractinia</taxon>
        <taxon>Astrocoeniina</taxon>
        <taxon>Pocilloporidae</taxon>
        <taxon>Pocillopora</taxon>
    </lineage>
</organism>
<accession>A0AAU9WII4</accession>
<dbReference type="Pfam" id="PF16209">
    <property type="entry name" value="PhoLip_ATPase_N"/>
    <property type="match status" value="1"/>
</dbReference>
<dbReference type="InterPro" id="IPR018303">
    <property type="entry name" value="ATPase_P-typ_P_site"/>
</dbReference>
<dbReference type="InterPro" id="IPR036412">
    <property type="entry name" value="HAD-like_sf"/>
</dbReference>
<keyword evidence="6 16" id="KW-0547">Nucleotide-binding</keyword>
<feature type="binding site" evidence="17">
    <location>
        <position position="1228"/>
    </location>
    <ligand>
        <name>Mg(2+)</name>
        <dbReference type="ChEBI" id="CHEBI:18420"/>
    </ligand>
</feature>
<dbReference type="NCBIfam" id="TIGR01494">
    <property type="entry name" value="ATPase_P-type"/>
    <property type="match status" value="3"/>
</dbReference>
<evidence type="ECO:0000256" key="7">
    <source>
        <dbReference type="ARBA" id="ARBA00022824"/>
    </source>
</evidence>
<feature type="binding site" evidence="16">
    <location>
        <position position="1231"/>
    </location>
    <ligand>
        <name>ATP</name>
        <dbReference type="ChEBI" id="CHEBI:30616"/>
    </ligand>
</feature>
<feature type="transmembrane region" description="Helical" evidence="18">
    <location>
        <begin position="609"/>
        <end position="629"/>
    </location>
</feature>
<evidence type="ECO:0000256" key="11">
    <source>
        <dbReference type="ARBA" id="ARBA00022989"/>
    </source>
</evidence>
<dbReference type="InterPro" id="IPR001757">
    <property type="entry name" value="P_typ_ATPase"/>
</dbReference>
<evidence type="ECO:0000259" key="20">
    <source>
        <dbReference type="PROSITE" id="PS51471"/>
    </source>
</evidence>
<dbReference type="GO" id="GO:0005524">
    <property type="term" value="F:ATP binding"/>
    <property type="evidence" value="ECO:0007669"/>
    <property type="project" value="UniProtKB-UniRule"/>
</dbReference>
<dbReference type="PRINTS" id="PR00119">
    <property type="entry name" value="CATATPASE"/>
</dbReference>
<feature type="binding site" evidence="16">
    <location>
        <position position="1202"/>
    </location>
    <ligand>
        <name>ATP</name>
        <dbReference type="ChEBI" id="CHEBI:30616"/>
    </ligand>
</feature>
<dbReference type="InterPro" id="IPR008250">
    <property type="entry name" value="ATPase_P-typ_transduc_dom_A_sf"/>
</dbReference>
<dbReference type="PROSITE" id="PS51471">
    <property type="entry name" value="FE2OG_OXY"/>
    <property type="match status" value="1"/>
</dbReference>
<dbReference type="InterPro" id="IPR023214">
    <property type="entry name" value="HAD_sf"/>
</dbReference>
<evidence type="ECO:0000256" key="16">
    <source>
        <dbReference type="PIRSR" id="PIRSR606539-2"/>
    </source>
</evidence>
<dbReference type="FunFam" id="3.40.50.1000:FF:000023">
    <property type="entry name" value="Phospholipid-transporting ATPase"/>
    <property type="match status" value="1"/>
</dbReference>
<reference evidence="21 22" key="1">
    <citation type="submission" date="2022-05" db="EMBL/GenBank/DDBJ databases">
        <authorList>
            <consortium name="Genoscope - CEA"/>
            <person name="William W."/>
        </authorList>
    </citation>
    <scope>NUCLEOTIDE SEQUENCE [LARGE SCALE GENOMIC DNA]</scope>
</reference>
<dbReference type="InterPro" id="IPR023298">
    <property type="entry name" value="ATPase_P-typ_TM_dom_sf"/>
</dbReference>
<feature type="binding site" evidence="16">
    <location>
        <position position="1094"/>
    </location>
    <ligand>
        <name>ATP</name>
        <dbReference type="ChEBI" id="CHEBI:30616"/>
    </ligand>
</feature>
<dbReference type="InterPro" id="IPR023299">
    <property type="entry name" value="ATPase_P-typ_cyto_dom_N"/>
</dbReference>
<dbReference type="CDD" id="cd02073">
    <property type="entry name" value="P-type_ATPase_APLT_Dnf-like"/>
    <property type="match status" value="1"/>
</dbReference>
<dbReference type="SUPFAM" id="SSF51197">
    <property type="entry name" value="Clavaminate synthase-like"/>
    <property type="match status" value="1"/>
</dbReference>
<comment type="similarity">
    <text evidence="3 18">Belongs to the cation transport ATPase (P-type) (TC 3.A.3) family. Type IV subfamily.</text>
</comment>
<dbReference type="InterPro" id="IPR044861">
    <property type="entry name" value="IPNS-like_FE2OG_OXY"/>
</dbReference>
<protein>
    <recommendedName>
        <fullName evidence="18">Phospholipid-transporting ATPase</fullName>
        <ecNumber evidence="18">7.6.2.1</ecNumber>
    </recommendedName>
</protein>
<evidence type="ECO:0000256" key="4">
    <source>
        <dbReference type="ARBA" id="ARBA00022692"/>
    </source>
</evidence>
<dbReference type="EC" id="7.6.2.1" evidence="18"/>
<feature type="binding site" evidence="17">
    <location>
        <position position="677"/>
    </location>
    <ligand>
        <name>Mg(2+)</name>
        <dbReference type="ChEBI" id="CHEBI:18420"/>
    </ligand>
</feature>
<feature type="binding site" evidence="16">
    <location>
        <position position="1012"/>
    </location>
    <ligand>
        <name>ATP</name>
        <dbReference type="ChEBI" id="CHEBI:30616"/>
    </ligand>
</feature>
<evidence type="ECO:0000256" key="13">
    <source>
        <dbReference type="ARBA" id="ARBA00034036"/>
    </source>
</evidence>
<keyword evidence="11 18" id="KW-1133">Transmembrane helix</keyword>
<dbReference type="InterPro" id="IPR006539">
    <property type="entry name" value="P-type_ATPase_IV"/>
</dbReference>
<dbReference type="PANTHER" id="PTHR24092:SF218">
    <property type="entry name" value="PHOSPHOLIPID-TRANSPORTING ATPASE"/>
    <property type="match status" value="1"/>
</dbReference>
<feature type="binding site" evidence="16">
    <location>
        <position position="1232"/>
    </location>
    <ligand>
        <name>ATP</name>
        <dbReference type="ChEBI" id="CHEBI:30616"/>
    </ligand>
</feature>
<dbReference type="EMBL" id="CALNXJ010000014">
    <property type="protein sequence ID" value="CAH3114184.1"/>
    <property type="molecule type" value="Genomic_DNA"/>
</dbReference>
<keyword evidence="10 18" id="KW-1278">Translocase</keyword>
<dbReference type="SUPFAM" id="SSF81660">
    <property type="entry name" value="Metal cation-transporting ATPase, ATP-binding domain N"/>
    <property type="match status" value="1"/>
</dbReference>
<comment type="catalytic activity">
    <reaction evidence="14">
        <text>a beta-D-glucosyl-(1&lt;-&gt;1')-N-acylsphing-4-enine(out) + ATP + H2O = a beta-D-glucosyl-(1&lt;-&gt;1')-N-acylsphing-4-enine(in) + ADP + phosphate + H(+)</text>
        <dbReference type="Rhea" id="RHEA:66036"/>
        <dbReference type="ChEBI" id="CHEBI:15377"/>
        <dbReference type="ChEBI" id="CHEBI:15378"/>
        <dbReference type="ChEBI" id="CHEBI:22801"/>
        <dbReference type="ChEBI" id="CHEBI:30616"/>
        <dbReference type="ChEBI" id="CHEBI:43474"/>
        <dbReference type="ChEBI" id="CHEBI:456216"/>
    </reaction>
    <physiologicalReaction direction="left-to-right" evidence="14">
        <dbReference type="Rhea" id="RHEA:66037"/>
    </physiologicalReaction>
</comment>
<dbReference type="SFLD" id="SFLDG00002">
    <property type="entry name" value="C1.7:_P-type_atpase_like"/>
    <property type="match status" value="1"/>
</dbReference>
<dbReference type="Pfam" id="PF16212">
    <property type="entry name" value="PhoLip_ATPase_C"/>
    <property type="match status" value="1"/>
</dbReference>
<keyword evidence="22" id="KW-1185">Reference proteome</keyword>
<dbReference type="InterPro" id="IPR005123">
    <property type="entry name" value="Oxoglu/Fe-dep_dioxygenase_dom"/>
</dbReference>
<feature type="active site" description="4-aspartylphosphate intermediate" evidence="15">
    <location>
        <position position="677"/>
    </location>
</feature>
<dbReference type="FunFam" id="2.70.150.10:FF:000054">
    <property type="entry name" value="Phospholipid-transporting ATPase"/>
    <property type="match status" value="1"/>
</dbReference>
<evidence type="ECO:0000256" key="18">
    <source>
        <dbReference type="RuleBase" id="RU362033"/>
    </source>
</evidence>
<keyword evidence="5 17" id="KW-0479">Metal-binding</keyword>
<keyword evidence="9 17" id="KW-0460">Magnesium</keyword>
<dbReference type="InterPro" id="IPR044492">
    <property type="entry name" value="P_typ_ATPase_HD_dom"/>
</dbReference>
<gene>
    <name evidence="21" type="ORF">PMEA_00006107</name>
</gene>
<evidence type="ECO:0000313" key="22">
    <source>
        <dbReference type="Proteomes" id="UP001159428"/>
    </source>
</evidence>
<dbReference type="GO" id="GO:0045332">
    <property type="term" value="P:phospholipid translocation"/>
    <property type="evidence" value="ECO:0007669"/>
    <property type="project" value="TreeGrafter"/>
</dbReference>
<feature type="region of interest" description="Disordered" evidence="19">
    <location>
        <begin position="1509"/>
        <end position="1532"/>
    </location>
</feature>
<dbReference type="GO" id="GO:0005789">
    <property type="term" value="C:endoplasmic reticulum membrane"/>
    <property type="evidence" value="ECO:0007669"/>
    <property type="project" value="UniProtKB-SubCell"/>
</dbReference>
<feature type="compositionally biased region" description="Polar residues" evidence="19">
    <location>
        <begin position="781"/>
        <end position="801"/>
    </location>
</feature>
<evidence type="ECO:0000256" key="5">
    <source>
        <dbReference type="ARBA" id="ARBA00022723"/>
    </source>
</evidence>
<dbReference type="Gene3D" id="2.60.120.330">
    <property type="entry name" value="B-lactam Antibiotic, Isopenicillin N Synthase, Chain"/>
    <property type="match status" value="1"/>
</dbReference>
<sequence>MFHYPPHPTSKDDPEVWGVGRHTDYGMLTVLLQDDVGGLEVETKDGLWTDVPPVPGALIINVGDMVEIWTNGAFKAPPHRVKLSATNHRLSVAMFYDPGFESVISPIPVDKALIPLEKSMTKPSLAFPIRYGDYSSTSNLILVENIQRRATHFILRNSNLCFKGRLIKLKLLRLSYWLEYLDLVFFFKCLHGLIDFTHEFSYYFSFLKGNTRCASSGLHLNLNACCMSSFRDFYFNRITLMWNSLPKNIKDSDTISSIKSKLKSAFGPRLAGMRRRKRSVGERYRLVAPKHAQTDEHLNNIHSKYNLGNSIKTTKYSLWSFLPKNLFEQFHRFANIYFLTIIILNLIPEINAFGKYIAMVPLIFVLSVTAIKDLYEDRRRYKSDKAVNNNICHVFNSEAKEYQPVKWKKVVVGDFVKLRSDESIPSDILLINTSDENSICHIETANLDGETNLKQREVVKGLNLENLRFSPEQFEFKLKCEEPNNHIHRFHGTLSNNEGREIPVGKSNLLLRGCIIRNTDWAEGMVVYAGHDTKALMNNSGPRYKRSKVERDLNKDVVACVLILFILCFLGGVGCGYWSWKNGFFNTHFTPGFTGPDQPFVRKPEMEGFIRFWTFVIILQVLIPISLYVSMEVVKLFQVYFISNDLELYYPEMDQPVLCRALNINEDLGQIKYVFSDKTGTLTENKMVFKRCTIGGRNFPHRDKLESDVTDAALSSSDADQMYHQISEGSNGGEVYWDKELAQVVESSSSSSYHCGPQSSYLREFFILLAICNTVVVTRKSSGTSNNSASPPTDQTDLPHNSHNKHVPVDLGEYSSWNDHLCRPDYGSTHSHSRDLSSAHGNLGVSVTPVKTALERSSKRPKCPASLMEAAVEDSTANDEIIYEAESPDEAALVKAAHLYGYKLLSRSPEKVTLHIPGEGPVTYEILQVLPFDSSRKRMSVIVRRQDDSSIVLYCKGADSAVLPKLERANQQFRADDVDAGEGSWAARSSSRGSLVEETSSHLDLYARDGLRTLCMARRDLATGDYEDWFEQHRHAETALHDRERLLRESAHRLECNLELLGATGIEDRLQDDVPETIAMLREAGIKVWVLTGDKQETAINVGYSCKLLESAMERIVLNARTKAECEDQITSWLAHFAQSEVRSISSDQSSNTVSGRINAPLNDKAVGLVIDGRTLMFALEEPLNEKFLDLARHCQAVLCCRATPLQKSAVVQLVRNGLKTMTLAIGDGANDVSMIQMADVGIGISGQEGMQAVMASDFAIGRFKFLSRLLLVHGHWCYDRISKMFLYFFFKNAMFVLVLFWFQLHNGFSGSNAIDDLSLILFNLAFTTVPPVICGVLDKDVPDLILTANPSLYKTGQKSKLYTRKLFWTTILDALYESLVVFYVAFWVYNGTAAGIRMVGVTLHQSSVIVANLYLALITAQWTILHHVFLWGSIGTSFVWFAVFGEIRGVFWEMYKVPFVTMATREFWAVCALSAVAALLPRVVIFVFRHTIWPTEINKAQLESKQREETLESRTTSVDQSPEIERTPISV</sequence>
<evidence type="ECO:0000256" key="3">
    <source>
        <dbReference type="ARBA" id="ARBA00008109"/>
    </source>
</evidence>
<keyword evidence="7" id="KW-0256">Endoplasmic reticulum</keyword>
<feature type="transmembrane region" description="Helical" evidence="18">
    <location>
        <begin position="557"/>
        <end position="580"/>
    </location>
</feature>
<evidence type="ECO:0000313" key="21">
    <source>
        <dbReference type="EMBL" id="CAH3114184.1"/>
    </source>
</evidence>
<feature type="domain" description="Fe2OG dioxygenase" evidence="20">
    <location>
        <begin position="1"/>
        <end position="98"/>
    </location>
</feature>
<feature type="binding site" evidence="16">
    <location>
        <position position="1093"/>
    </location>
    <ligand>
        <name>ATP</name>
        <dbReference type="ChEBI" id="CHEBI:30616"/>
    </ligand>
</feature>
<evidence type="ECO:0000256" key="15">
    <source>
        <dbReference type="PIRSR" id="PIRSR606539-1"/>
    </source>
</evidence>
<dbReference type="GO" id="GO:0016887">
    <property type="term" value="F:ATP hydrolysis activity"/>
    <property type="evidence" value="ECO:0007669"/>
    <property type="project" value="InterPro"/>
</dbReference>
<keyword evidence="12 18" id="KW-0472">Membrane</keyword>
<feature type="binding site" evidence="16">
    <location>
        <position position="678"/>
    </location>
    <ligand>
        <name>ATP</name>
        <dbReference type="ChEBI" id="CHEBI:30616"/>
    </ligand>
</feature>
<dbReference type="Gene3D" id="1.20.1110.10">
    <property type="entry name" value="Calcium-transporting ATPase, transmembrane domain"/>
    <property type="match status" value="1"/>
</dbReference>
<feature type="transmembrane region" description="Helical" evidence="18">
    <location>
        <begin position="1367"/>
        <end position="1390"/>
    </location>
</feature>
<feature type="transmembrane region" description="Helical" evidence="18">
    <location>
        <begin position="1286"/>
        <end position="1306"/>
    </location>
</feature>
<feature type="binding site" evidence="16">
    <location>
        <position position="890"/>
    </location>
    <ligand>
        <name>ATP</name>
        <dbReference type="ChEBI" id="CHEBI:30616"/>
    </ligand>
</feature>
<feature type="region of interest" description="Disordered" evidence="19">
    <location>
        <begin position="781"/>
        <end position="810"/>
    </location>
</feature>
<evidence type="ECO:0000256" key="12">
    <source>
        <dbReference type="ARBA" id="ARBA00023136"/>
    </source>
</evidence>
<comment type="caution">
    <text evidence="21">The sequence shown here is derived from an EMBL/GenBank/DDBJ whole genome shotgun (WGS) entry which is preliminary data.</text>
</comment>
<dbReference type="FunFam" id="3.40.1110.10:FF:000009">
    <property type="entry name" value="Phospholipid-transporting ATPase"/>
    <property type="match status" value="1"/>
</dbReference>
<evidence type="ECO:0000256" key="17">
    <source>
        <dbReference type="PIRSR" id="PIRSR606539-3"/>
    </source>
</evidence>
<dbReference type="GO" id="GO:0140327">
    <property type="term" value="F:flippase activity"/>
    <property type="evidence" value="ECO:0007669"/>
    <property type="project" value="UniProtKB-ARBA"/>
</dbReference>
<dbReference type="Gene3D" id="2.70.150.10">
    <property type="entry name" value="Calcium-transporting ATPase, cytoplasmic transduction domain A"/>
    <property type="match status" value="1"/>
</dbReference>
<evidence type="ECO:0000256" key="14">
    <source>
        <dbReference type="ARBA" id="ARBA00050913"/>
    </source>
</evidence>
<comment type="catalytic activity">
    <reaction evidence="13 18">
        <text>ATP + H2O + phospholipidSide 1 = ADP + phosphate + phospholipidSide 2.</text>
        <dbReference type="EC" id="7.6.2.1"/>
    </reaction>
</comment>
<proteinExistence type="inferred from homology"/>
<feature type="binding site" evidence="16">
    <location>
        <position position="679"/>
    </location>
    <ligand>
        <name>ATP</name>
        <dbReference type="ChEBI" id="CHEBI:30616"/>
    </ligand>
</feature>
<feature type="binding site" evidence="16">
    <location>
        <position position="932"/>
    </location>
    <ligand>
        <name>ATP</name>
        <dbReference type="ChEBI" id="CHEBI:30616"/>
    </ligand>
</feature>
<keyword evidence="8 16" id="KW-0067">ATP-binding</keyword>
<feature type="binding site" evidence="17">
    <location>
        <position position="679"/>
    </location>
    <ligand>
        <name>Mg(2+)</name>
        <dbReference type="ChEBI" id="CHEBI:18420"/>
    </ligand>
</feature>
<dbReference type="GO" id="GO:0005886">
    <property type="term" value="C:plasma membrane"/>
    <property type="evidence" value="ECO:0007669"/>
    <property type="project" value="TreeGrafter"/>
</dbReference>
<dbReference type="Pfam" id="PF13246">
    <property type="entry name" value="Cation_ATPase"/>
    <property type="match status" value="1"/>
</dbReference>
<comment type="cofactor">
    <cofactor evidence="1 17">
        <name>Mg(2+)</name>
        <dbReference type="ChEBI" id="CHEBI:18420"/>
    </cofactor>
</comment>
<dbReference type="SUPFAM" id="SSF81653">
    <property type="entry name" value="Calcium ATPase, transduction domain A"/>
    <property type="match status" value="1"/>
</dbReference>
<dbReference type="PANTHER" id="PTHR24092">
    <property type="entry name" value="PROBABLE PHOSPHOLIPID-TRANSPORTING ATPASE"/>
    <property type="match status" value="1"/>
</dbReference>
<comment type="subcellular location">
    <subcellularLocation>
        <location evidence="2">Endoplasmic reticulum membrane</location>
        <topology evidence="2">Multi-pass membrane protein</topology>
    </subcellularLocation>
    <subcellularLocation>
        <location evidence="18">Membrane</location>
        <topology evidence="18">Multi-pass membrane protein</topology>
    </subcellularLocation>
</comment>
<dbReference type="SFLD" id="SFLDS00003">
    <property type="entry name" value="Haloacid_Dehalogenase"/>
    <property type="match status" value="1"/>
</dbReference>
<dbReference type="Proteomes" id="UP001159428">
    <property type="component" value="Unassembled WGS sequence"/>
</dbReference>
<feature type="binding site" evidence="17">
    <location>
        <position position="1232"/>
    </location>
    <ligand>
        <name>Mg(2+)</name>
        <dbReference type="ChEBI" id="CHEBI:18420"/>
    </ligand>
</feature>
<name>A0AAU9WII4_9CNID</name>
<evidence type="ECO:0000256" key="9">
    <source>
        <dbReference type="ARBA" id="ARBA00022842"/>
    </source>
</evidence>
<evidence type="ECO:0000256" key="19">
    <source>
        <dbReference type="SAM" id="MobiDB-lite"/>
    </source>
</evidence>
<feature type="binding site" evidence="16">
    <location>
        <position position="1092"/>
    </location>
    <ligand>
        <name>ATP</name>
        <dbReference type="ChEBI" id="CHEBI:30616"/>
    </ligand>
</feature>